<feature type="domain" description="Formyl transferase N-terminal" evidence="6">
    <location>
        <begin position="5"/>
        <end position="180"/>
    </location>
</feature>
<dbReference type="InterPro" id="IPR005793">
    <property type="entry name" value="Formyl_trans_C"/>
</dbReference>
<dbReference type="NCBIfam" id="TIGR00460">
    <property type="entry name" value="fmt"/>
    <property type="match status" value="1"/>
</dbReference>
<keyword evidence="3 5" id="KW-0808">Transferase</keyword>
<dbReference type="CDD" id="cd08704">
    <property type="entry name" value="Met_tRNA_FMT_C"/>
    <property type="match status" value="1"/>
</dbReference>
<dbReference type="InterPro" id="IPR041711">
    <property type="entry name" value="Met-tRNA-FMT_N"/>
</dbReference>
<sequence>MTKLRIVFMGTPEFAVPSLDVLVTNHFNVVAVVTAPDKPQGRGQKIVYSPVKECALKHNIPVLQPTNLKAPEFLDELRSYNANLQIVVAFRMLPEAVWAMPAFGTFNLHASLLPQYRGAAPINWAIIRGERETGVTTFFLKHEIDTGSVIFQEKEPIHEDDNVGTLYERLMARGAQLVLKTVQAIADGNYRSVPQPADVEIKHAPKIFKETCRIDWTQSAYDVRNFVRGLSPYPAAWCVLGDKTFKVYRVSIVQKNQDAQPGAYDTDQKTYLHVRTGDGWVALEELQPEGKRSMKIDEFFRGNKLS</sequence>
<evidence type="ECO:0000256" key="3">
    <source>
        <dbReference type="ARBA" id="ARBA00022679"/>
    </source>
</evidence>
<dbReference type="SUPFAM" id="SSF53328">
    <property type="entry name" value="Formyltransferase"/>
    <property type="match status" value="1"/>
</dbReference>
<dbReference type="GO" id="GO:0004479">
    <property type="term" value="F:methionyl-tRNA formyltransferase activity"/>
    <property type="evidence" value="ECO:0007669"/>
    <property type="project" value="UniProtKB-UniRule"/>
</dbReference>
<dbReference type="PANTHER" id="PTHR11138:SF5">
    <property type="entry name" value="METHIONYL-TRNA FORMYLTRANSFERASE, MITOCHONDRIAL"/>
    <property type="match status" value="1"/>
</dbReference>
<dbReference type="GO" id="GO:0005829">
    <property type="term" value="C:cytosol"/>
    <property type="evidence" value="ECO:0007669"/>
    <property type="project" value="TreeGrafter"/>
</dbReference>
<evidence type="ECO:0000259" key="7">
    <source>
        <dbReference type="Pfam" id="PF02911"/>
    </source>
</evidence>
<comment type="function">
    <text evidence="5">Attaches a formyl group to the free amino group of methionyl-tRNA(fMet). The formyl group appears to play a dual role in the initiator identity of N-formylmethionyl-tRNA by promoting its recognition by IF2 and preventing the misappropriation of this tRNA by the elongation apparatus.</text>
</comment>
<name>A0AAP2E0J6_9BACT</name>
<evidence type="ECO:0000256" key="2">
    <source>
        <dbReference type="ARBA" id="ARBA00012261"/>
    </source>
</evidence>
<reference evidence="8 9" key="1">
    <citation type="submission" date="2021-05" db="EMBL/GenBank/DDBJ databases">
        <title>A Polyphasic approach of four new species of the genus Ohtaekwangia: Ohtaekwangia histidinii sp. nov., Ohtaekwangia cretensis sp. nov., Ohtaekwangia indiensis sp. nov., Ohtaekwangia reichenbachii sp. nov. from diverse environment.</title>
        <authorList>
            <person name="Octaviana S."/>
        </authorList>
    </citation>
    <scope>NUCLEOTIDE SEQUENCE [LARGE SCALE GENOMIC DNA]</scope>
    <source>
        <strain evidence="8 9">PWU5</strain>
    </source>
</reference>
<protein>
    <recommendedName>
        <fullName evidence="2 5">Methionyl-tRNA formyltransferase</fullName>
        <ecNumber evidence="2 5">2.1.2.9</ecNumber>
    </recommendedName>
</protein>
<proteinExistence type="inferred from homology"/>
<feature type="domain" description="Formyl transferase C-terminal" evidence="7">
    <location>
        <begin position="206"/>
        <end position="303"/>
    </location>
</feature>
<dbReference type="CDD" id="cd08646">
    <property type="entry name" value="FMT_core_Met-tRNA-FMT_N"/>
    <property type="match status" value="1"/>
</dbReference>
<gene>
    <name evidence="5 8" type="primary">fmt</name>
    <name evidence="8" type="ORF">KK062_13635</name>
</gene>
<dbReference type="Proteomes" id="UP001319080">
    <property type="component" value="Unassembled WGS sequence"/>
</dbReference>
<keyword evidence="4 5" id="KW-0648">Protein biosynthesis</keyword>
<dbReference type="Gene3D" id="3.40.50.12230">
    <property type="match status" value="1"/>
</dbReference>
<evidence type="ECO:0000256" key="4">
    <source>
        <dbReference type="ARBA" id="ARBA00022917"/>
    </source>
</evidence>
<dbReference type="EC" id="2.1.2.9" evidence="2 5"/>
<evidence type="ECO:0000259" key="6">
    <source>
        <dbReference type="Pfam" id="PF00551"/>
    </source>
</evidence>
<comment type="caution">
    <text evidence="8">The sequence shown here is derived from an EMBL/GenBank/DDBJ whole genome shotgun (WGS) entry which is preliminary data.</text>
</comment>
<dbReference type="HAMAP" id="MF_00182">
    <property type="entry name" value="Formyl_trans"/>
    <property type="match status" value="1"/>
</dbReference>
<dbReference type="EMBL" id="JAHESE010000012">
    <property type="protein sequence ID" value="MBT1709279.1"/>
    <property type="molecule type" value="Genomic_DNA"/>
</dbReference>
<dbReference type="Pfam" id="PF00551">
    <property type="entry name" value="Formyl_trans_N"/>
    <property type="match status" value="1"/>
</dbReference>
<evidence type="ECO:0000313" key="8">
    <source>
        <dbReference type="EMBL" id="MBT1709279.1"/>
    </source>
</evidence>
<dbReference type="InterPro" id="IPR005794">
    <property type="entry name" value="Fmt"/>
</dbReference>
<dbReference type="SUPFAM" id="SSF50486">
    <property type="entry name" value="FMT C-terminal domain-like"/>
    <property type="match status" value="1"/>
</dbReference>
<dbReference type="InterPro" id="IPR036477">
    <property type="entry name" value="Formyl_transf_N_sf"/>
</dbReference>
<comment type="similarity">
    <text evidence="1 5">Belongs to the Fmt family.</text>
</comment>
<dbReference type="Pfam" id="PF02911">
    <property type="entry name" value="Formyl_trans_C"/>
    <property type="match status" value="1"/>
</dbReference>
<evidence type="ECO:0000256" key="5">
    <source>
        <dbReference type="HAMAP-Rule" id="MF_00182"/>
    </source>
</evidence>
<dbReference type="PANTHER" id="PTHR11138">
    <property type="entry name" value="METHIONYL-TRNA FORMYLTRANSFERASE"/>
    <property type="match status" value="1"/>
</dbReference>
<feature type="binding site" evidence="5">
    <location>
        <begin position="111"/>
        <end position="114"/>
    </location>
    <ligand>
        <name>(6S)-5,6,7,8-tetrahydrofolate</name>
        <dbReference type="ChEBI" id="CHEBI:57453"/>
    </ligand>
</feature>
<evidence type="ECO:0000313" key="9">
    <source>
        <dbReference type="Proteomes" id="UP001319080"/>
    </source>
</evidence>
<dbReference type="InterPro" id="IPR002376">
    <property type="entry name" value="Formyl_transf_N"/>
</dbReference>
<keyword evidence="9" id="KW-1185">Reference proteome</keyword>
<evidence type="ECO:0000256" key="1">
    <source>
        <dbReference type="ARBA" id="ARBA00010699"/>
    </source>
</evidence>
<dbReference type="InterPro" id="IPR044135">
    <property type="entry name" value="Met-tRNA-FMT_C"/>
</dbReference>
<accession>A0AAP2E0J6</accession>
<dbReference type="InterPro" id="IPR011034">
    <property type="entry name" value="Formyl_transferase-like_C_sf"/>
</dbReference>
<organism evidence="8 9">
    <name type="scientific">Dawidia cretensis</name>
    <dbReference type="NCBI Taxonomy" id="2782350"/>
    <lineage>
        <taxon>Bacteria</taxon>
        <taxon>Pseudomonadati</taxon>
        <taxon>Bacteroidota</taxon>
        <taxon>Cytophagia</taxon>
        <taxon>Cytophagales</taxon>
        <taxon>Chryseotaleaceae</taxon>
        <taxon>Dawidia</taxon>
    </lineage>
</organism>
<dbReference type="AlphaFoldDB" id="A0AAP2E0J6"/>
<comment type="catalytic activity">
    <reaction evidence="5">
        <text>L-methionyl-tRNA(fMet) + (6R)-10-formyltetrahydrofolate = N-formyl-L-methionyl-tRNA(fMet) + (6S)-5,6,7,8-tetrahydrofolate + H(+)</text>
        <dbReference type="Rhea" id="RHEA:24380"/>
        <dbReference type="Rhea" id="RHEA-COMP:9952"/>
        <dbReference type="Rhea" id="RHEA-COMP:9953"/>
        <dbReference type="ChEBI" id="CHEBI:15378"/>
        <dbReference type="ChEBI" id="CHEBI:57453"/>
        <dbReference type="ChEBI" id="CHEBI:78530"/>
        <dbReference type="ChEBI" id="CHEBI:78844"/>
        <dbReference type="ChEBI" id="CHEBI:195366"/>
        <dbReference type="EC" id="2.1.2.9"/>
    </reaction>
</comment>
<dbReference type="RefSeq" id="WP_254084858.1">
    <property type="nucleotide sequence ID" value="NZ_JAHESE010000012.1"/>
</dbReference>